<reference evidence="2" key="1">
    <citation type="submission" date="2022-07" db="EMBL/GenBank/DDBJ databases">
        <title>Taxonomy of Aspergillus series Nigri: significant species reduction supported by multi-species coalescent approaches.</title>
        <authorList>
            <person name="Bian C."/>
            <person name="Kusuya Y."/>
            <person name="Sklenar F."/>
            <person name="D'hooge E."/>
            <person name="Yaguchi T."/>
            <person name="Takahashi H."/>
            <person name="Hubka V."/>
        </authorList>
    </citation>
    <scope>NUCLEOTIDE SEQUENCE</scope>
    <source>
        <strain evidence="2">IFM 63604</strain>
    </source>
</reference>
<sequence length="108" mass="11617">MKPADGMPPDQGALAGLVDRAYPCIAAGKAVKLSQITALAQCPDEWGLRHEVYRRHKKPCSRLKAMVQRFLGTSTAKEGCGTWIKAADLEAERGSKNHGPSTSEPDGK</sequence>
<accession>A0A9W6A0L5</accession>
<dbReference type="Proteomes" id="UP001144191">
    <property type="component" value="Unassembled WGS sequence"/>
</dbReference>
<dbReference type="EMBL" id="BRPB01000023">
    <property type="protein sequence ID" value="GLA48696.1"/>
    <property type="molecule type" value="Genomic_DNA"/>
</dbReference>
<organism evidence="2 3">
    <name type="scientific">Aspergillus niger</name>
    <dbReference type="NCBI Taxonomy" id="5061"/>
    <lineage>
        <taxon>Eukaryota</taxon>
        <taxon>Fungi</taxon>
        <taxon>Dikarya</taxon>
        <taxon>Ascomycota</taxon>
        <taxon>Pezizomycotina</taxon>
        <taxon>Eurotiomycetes</taxon>
        <taxon>Eurotiomycetidae</taxon>
        <taxon>Eurotiales</taxon>
        <taxon>Aspergillaceae</taxon>
        <taxon>Aspergillus</taxon>
        <taxon>Aspergillus subgen. Circumdati</taxon>
    </lineage>
</organism>
<evidence type="ECO:0000313" key="3">
    <source>
        <dbReference type="Proteomes" id="UP001144191"/>
    </source>
</evidence>
<protein>
    <submittedName>
        <fullName evidence="2">Uncharacterized protein</fullName>
    </submittedName>
</protein>
<gene>
    <name evidence="2" type="ORF">AnigIFM63604_004261</name>
</gene>
<dbReference type="AlphaFoldDB" id="A0A9W6A0L5"/>
<comment type="caution">
    <text evidence="2">The sequence shown here is derived from an EMBL/GenBank/DDBJ whole genome shotgun (WGS) entry which is preliminary data.</text>
</comment>
<evidence type="ECO:0000313" key="2">
    <source>
        <dbReference type="EMBL" id="GLA48696.1"/>
    </source>
</evidence>
<feature type="region of interest" description="Disordered" evidence="1">
    <location>
        <begin position="89"/>
        <end position="108"/>
    </location>
</feature>
<proteinExistence type="predicted"/>
<evidence type="ECO:0000256" key="1">
    <source>
        <dbReference type="SAM" id="MobiDB-lite"/>
    </source>
</evidence>
<feature type="compositionally biased region" description="Polar residues" evidence="1">
    <location>
        <begin position="98"/>
        <end position="108"/>
    </location>
</feature>
<name>A0A9W6A0L5_ASPNG</name>